<reference evidence="6" key="1">
    <citation type="submission" date="2016-10" db="EMBL/GenBank/DDBJ databases">
        <title>Sequence of Gallionella enrichment culture.</title>
        <authorList>
            <person name="Poehlein A."/>
            <person name="Muehling M."/>
            <person name="Daniel R."/>
        </authorList>
    </citation>
    <scope>NUCLEOTIDE SEQUENCE</scope>
</reference>
<keyword evidence="2" id="KW-0808">Transferase</keyword>
<dbReference type="EMBL" id="MLJW01000024">
    <property type="protein sequence ID" value="OIR09909.1"/>
    <property type="molecule type" value="Genomic_DNA"/>
</dbReference>
<dbReference type="InterPro" id="IPR029489">
    <property type="entry name" value="OGT/SEC/SPY_C"/>
</dbReference>
<comment type="pathway">
    <text evidence="1">Protein modification; protein glycosylation.</text>
</comment>
<dbReference type="GO" id="GO:0006493">
    <property type="term" value="P:protein O-linked glycosylation"/>
    <property type="evidence" value="ECO:0007669"/>
    <property type="project" value="TreeGrafter"/>
</dbReference>
<accession>A0A1J5T0Y2</accession>
<protein>
    <recommendedName>
        <fullName evidence="5">O-GlcNAc transferase C-terminal domain-containing protein</fullName>
    </recommendedName>
</protein>
<dbReference type="Pfam" id="PF13844">
    <property type="entry name" value="Glyco_transf_41"/>
    <property type="match status" value="1"/>
</dbReference>
<dbReference type="PANTHER" id="PTHR44998:SF1">
    <property type="entry name" value="UDP-N-ACETYLGLUCOSAMINE--PEPTIDE N-ACETYLGLUCOSAMINYLTRANSFERASE 110 KDA SUBUNIT"/>
    <property type="match status" value="1"/>
</dbReference>
<evidence type="ECO:0000256" key="4">
    <source>
        <dbReference type="ARBA" id="ARBA00022803"/>
    </source>
</evidence>
<dbReference type="Gene3D" id="3.40.50.2000">
    <property type="entry name" value="Glycogen Phosphorylase B"/>
    <property type="match status" value="1"/>
</dbReference>
<dbReference type="PANTHER" id="PTHR44998">
    <property type="match status" value="1"/>
</dbReference>
<dbReference type="GO" id="GO:0016757">
    <property type="term" value="F:glycosyltransferase activity"/>
    <property type="evidence" value="ECO:0007669"/>
    <property type="project" value="TreeGrafter"/>
</dbReference>
<evidence type="ECO:0000313" key="6">
    <source>
        <dbReference type="EMBL" id="OIR09909.1"/>
    </source>
</evidence>
<comment type="caution">
    <text evidence="6">The sequence shown here is derived from an EMBL/GenBank/DDBJ whole genome shotgun (WGS) entry which is preliminary data.</text>
</comment>
<evidence type="ECO:0000256" key="2">
    <source>
        <dbReference type="ARBA" id="ARBA00022679"/>
    </source>
</evidence>
<sequence>MSTEEELRAMAAQLAQLAATLPDGAPERALCLQGEAQALSLLSGRLWRGGDLAGAEAALDRALALAPSRARRIRRALLLPAVPDSRAAILDARTALRDRLIALAGEQGPAIDAAEIGWTLFLLAYHAELDNRDLYRLFHLIAAQADPALPWTAPLVRAPRRGGRPRIGILSWHFVPHTIAHLFGGLLEALDGTRFEITILGFEGRTAALEDLDLAGKRVLALPAALPEARRQIAALELDLLLYLDLGMDFLTLFLAQARLARTQAVTWGHPDSTGLDSIDVFLSPDCMEPENGASQYCERLVRLPGLLAVYPRPAPPSPGKSRAALGLPDQGFLYLCPQTPYKFHPDFDTALIRILRGVEGSHLILTAGWEQAAMRRVAGRLLAQAPDLAPRLHILGPLPRADFLTLFQHAGLVLDPFHYSGGNTSLEAFACGSPILTWPGASMRARHTAGFYRLMEIKELIARDHDHYIEQAIHLGTTPNRLEELRGEILKRNAVLFNNHDSIPAFEDFIMDCL</sequence>
<organism evidence="6">
    <name type="scientific">mine drainage metagenome</name>
    <dbReference type="NCBI Taxonomy" id="410659"/>
    <lineage>
        <taxon>unclassified sequences</taxon>
        <taxon>metagenomes</taxon>
        <taxon>ecological metagenomes</taxon>
    </lineage>
</organism>
<dbReference type="SUPFAM" id="SSF53756">
    <property type="entry name" value="UDP-Glycosyltransferase/glycogen phosphorylase"/>
    <property type="match status" value="1"/>
</dbReference>
<proteinExistence type="predicted"/>
<evidence type="ECO:0000256" key="1">
    <source>
        <dbReference type="ARBA" id="ARBA00004922"/>
    </source>
</evidence>
<evidence type="ECO:0000259" key="5">
    <source>
        <dbReference type="Pfam" id="PF13844"/>
    </source>
</evidence>
<keyword evidence="4" id="KW-0802">TPR repeat</keyword>
<keyword evidence="3" id="KW-0677">Repeat</keyword>
<dbReference type="Gene3D" id="3.40.50.11380">
    <property type="match status" value="1"/>
</dbReference>
<feature type="domain" description="O-GlcNAc transferase C-terminal" evidence="5">
    <location>
        <begin position="322"/>
        <end position="499"/>
    </location>
</feature>
<name>A0A1J5T0Y2_9ZZZZ</name>
<evidence type="ECO:0000256" key="3">
    <source>
        <dbReference type="ARBA" id="ARBA00022737"/>
    </source>
</evidence>
<dbReference type="AlphaFoldDB" id="A0A1J5T0Y2"/>
<gene>
    <name evidence="6" type="ORF">GALL_78300</name>
</gene>